<keyword evidence="9 14" id="KW-0472">Membrane</keyword>
<dbReference type="InterPro" id="IPR038377">
    <property type="entry name" value="Na/Glc_symporter_sf"/>
</dbReference>
<feature type="transmembrane region" description="Helical" evidence="14">
    <location>
        <begin position="148"/>
        <end position="172"/>
    </location>
</feature>
<dbReference type="PANTHER" id="PTHR42985:SF21">
    <property type="entry name" value="SODIUM-DEPENDENT MULTIVITAMIN TRANSPORTER-LIKE PROTEIN"/>
    <property type="match status" value="1"/>
</dbReference>
<dbReference type="Proteomes" id="UP001148838">
    <property type="component" value="Unassembled WGS sequence"/>
</dbReference>
<evidence type="ECO:0000256" key="14">
    <source>
        <dbReference type="SAM" id="Phobius"/>
    </source>
</evidence>
<dbReference type="PANTHER" id="PTHR42985">
    <property type="entry name" value="SODIUM-COUPLED MONOCARBOXYLATE TRANSPORTER"/>
    <property type="match status" value="1"/>
</dbReference>
<evidence type="ECO:0000256" key="2">
    <source>
        <dbReference type="ARBA" id="ARBA00006434"/>
    </source>
</evidence>
<dbReference type="InterPro" id="IPR018212">
    <property type="entry name" value="Na/solute_symporter_CS"/>
</dbReference>
<evidence type="ECO:0000256" key="9">
    <source>
        <dbReference type="ARBA" id="ARBA00023136"/>
    </source>
</evidence>
<evidence type="ECO:0000256" key="11">
    <source>
        <dbReference type="ARBA" id="ARBA00023201"/>
    </source>
</evidence>
<evidence type="ECO:0000256" key="4">
    <source>
        <dbReference type="ARBA" id="ARBA00022475"/>
    </source>
</evidence>
<dbReference type="NCBIfam" id="TIGR00813">
    <property type="entry name" value="sss"/>
    <property type="match status" value="1"/>
</dbReference>
<name>A0ABQ8SIK6_PERAM</name>
<evidence type="ECO:0000256" key="1">
    <source>
        <dbReference type="ARBA" id="ARBA00004651"/>
    </source>
</evidence>
<feature type="transmembrane region" description="Helical" evidence="14">
    <location>
        <begin position="226"/>
        <end position="246"/>
    </location>
</feature>
<dbReference type="Gene3D" id="1.20.1730.10">
    <property type="entry name" value="Sodium/glucose cotransporter"/>
    <property type="match status" value="1"/>
</dbReference>
<evidence type="ECO:0000256" key="5">
    <source>
        <dbReference type="ARBA" id="ARBA00022692"/>
    </source>
</evidence>
<keyword evidence="10" id="KW-0325">Glycoprotein</keyword>
<dbReference type="InterPro" id="IPR051163">
    <property type="entry name" value="Sodium:Solute_Symporter_SSF"/>
</dbReference>
<feature type="transmembrane region" description="Helical" evidence="14">
    <location>
        <begin position="193"/>
        <end position="214"/>
    </location>
</feature>
<evidence type="ECO:0000256" key="8">
    <source>
        <dbReference type="ARBA" id="ARBA00023065"/>
    </source>
</evidence>
<evidence type="ECO:0000256" key="7">
    <source>
        <dbReference type="ARBA" id="ARBA00023053"/>
    </source>
</evidence>
<evidence type="ECO:0000256" key="6">
    <source>
        <dbReference type="ARBA" id="ARBA00022989"/>
    </source>
</evidence>
<proteinExistence type="inferred from homology"/>
<keyword evidence="4" id="KW-1003">Cell membrane</keyword>
<evidence type="ECO:0000256" key="3">
    <source>
        <dbReference type="ARBA" id="ARBA00022448"/>
    </source>
</evidence>
<keyword evidence="5 14" id="KW-0812">Transmembrane</keyword>
<keyword evidence="8" id="KW-0406">Ion transport</keyword>
<evidence type="ECO:0000256" key="13">
    <source>
        <dbReference type="RuleBase" id="RU362091"/>
    </source>
</evidence>
<gene>
    <name evidence="15" type="ORF">ANN_15549</name>
</gene>
<feature type="transmembrane region" description="Helical" evidence="14">
    <location>
        <begin position="388"/>
        <end position="413"/>
    </location>
</feature>
<keyword evidence="7" id="KW-0915">Sodium</keyword>
<feature type="transmembrane region" description="Helical" evidence="14">
    <location>
        <begin position="505"/>
        <end position="528"/>
    </location>
</feature>
<keyword evidence="16" id="KW-1185">Reference proteome</keyword>
<comment type="caution">
    <text evidence="15">The sequence shown here is derived from an EMBL/GenBank/DDBJ whole genome shotgun (WGS) entry which is preliminary data.</text>
</comment>
<feature type="transmembrane region" description="Helical" evidence="14">
    <location>
        <begin position="258"/>
        <end position="282"/>
    </location>
</feature>
<dbReference type="EMBL" id="JAJSOF020000027">
    <property type="protein sequence ID" value="KAJ4433290.1"/>
    <property type="molecule type" value="Genomic_DNA"/>
</dbReference>
<feature type="transmembrane region" description="Helical" evidence="14">
    <location>
        <begin position="70"/>
        <end position="98"/>
    </location>
</feature>
<protein>
    <recommendedName>
        <fullName evidence="17">Sodium-coupled monocarboxylate transporter 2</fullName>
    </recommendedName>
</protein>
<dbReference type="InterPro" id="IPR001734">
    <property type="entry name" value="Na/solute_symporter"/>
</dbReference>
<evidence type="ECO:0000256" key="10">
    <source>
        <dbReference type="ARBA" id="ARBA00023180"/>
    </source>
</evidence>
<organism evidence="15 16">
    <name type="scientific">Periplaneta americana</name>
    <name type="common">American cockroach</name>
    <name type="synonym">Blatta americana</name>
    <dbReference type="NCBI Taxonomy" id="6978"/>
    <lineage>
        <taxon>Eukaryota</taxon>
        <taxon>Metazoa</taxon>
        <taxon>Ecdysozoa</taxon>
        <taxon>Arthropoda</taxon>
        <taxon>Hexapoda</taxon>
        <taxon>Insecta</taxon>
        <taxon>Pterygota</taxon>
        <taxon>Neoptera</taxon>
        <taxon>Polyneoptera</taxon>
        <taxon>Dictyoptera</taxon>
        <taxon>Blattodea</taxon>
        <taxon>Blattoidea</taxon>
        <taxon>Blattidae</taxon>
        <taxon>Blattinae</taxon>
        <taxon>Periplaneta</taxon>
    </lineage>
</organism>
<evidence type="ECO:0000256" key="12">
    <source>
        <dbReference type="ARBA" id="ARBA00036099"/>
    </source>
</evidence>
<dbReference type="Pfam" id="PF00474">
    <property type="entry name" value="SSF"/>
    <property type="match status" value="1"/>
</dbReference>
<comment type="subcellular location">
    <subcellularLocation>
        <location evidence="1">Cell membrane</location>
        <topology evidence="1">Multi-pass membrane protein</topology>
    </subcellularLocation>
</comment>
<dbReference type="PROSITE" id="PS00456">
    <property type="entry name" value="NA_SOLUT_SYMP_1"/>
    <property type="match status" value="1"/>
</dbReference>
<reference evidence="15 16" key="1">
    <citation type="journal article" date="2022" name="Allergy">
        <title>Genome assembly and annotation of Periplaneta americana reveal a comprehensive cockroach allergen profile.</title>
        <authorList>
            <person name="Wang L."/>
            <person name="Xiong Q."/>
            <person name="Saelim N."/>
            <person name="Wang L."/>
            <person name="Nong W."/>
            <person name="Wan A.T."/>
            <person name="Shi M."/>
            <person name="Liu X."/>
            <person name="Cao Q."/>
            <person name="Hui J.H.L."/>
            <person name="Sookrung N."/>
            <person name="Leung T.F."/>
            <person name="Tungtrongchitr A."/>
            <person name="Tsui S.K.W."/>
        </authorList>
    </citation>
    <scope>NUCLEOTIDE SEQUENCE [LARGE SCALE GENOMIC DNA]</scope>
    <source>
        <strain evidence="15">PWHHKU_190912</strain>
    </source>
</reference>
<feature type="transmembrane region" description="Helical" evidence="14">
    <location>
        <begin position="343"/>
        <end position="368"/>
    </location>
</feature>
<dbReference type="PROSITE" id="PS50283">
    <property type="entry name" value="NA_SOLUT_SYMP_3"/>
    <property type="match status" value="1"/>
</dbReference>
<comment type="catalytic activity">
    <reaction evidence="12">
        <text>iodide(out) + 2 Na(+)(out) = iodide(in) + 2 Na(+)(in)</text>
        <dbReference type="Rhea" id="RHEA:71207"/>
        <dbReference type="ChEBI" id="CHEBI:16382"/>
        <dbReference type="ChEBI" id="CHEBI:29101"/>
    </reaction>
</comment>
<sequence length="635" mass="69056">MSPGSSTESYPAIARIGLRKNPGKNLNQVTCPDRDSNPGHLVSQPDALTVTPQIKMTSNMTSEGTSSHSFYVLFGWLDFTLFLTMLAISTLIGIYFGFWGKKEETPKEYLHGGKTMSALPVAVSLVTSHISGITVMGSPSEIFRYGTLYWFFSLTLITVAFINYYLYLPVFYELQLTSTYEYLEKRFNHRVRVMASVLYTIYLLLYVPIVVYAPALVLSQVSGVNLHYITMGTSILCIFYTMLGGLKAVVWTDFLQGIVMMSSSLTVMVLGIMYAGGLGTVLQRNIDGGRFRFQFGLSPLERMSLCTVIIGGTAQRMGTAGVNQAIVQKFMALPTYAKAKQALIMFAIGVIAIEAVSCFTGIVIYAIYYDCDPLAAQIITKPDQLATLYVMEVAGSVPGLPGLFVAGIFSAALSTMSSSLNSLGATLFEDFVKPCFKTNLSDATTNKIIKCVVIGIGGACLCVVLLVDKLGSILQLTFVVGGVTTGAMLGLFTFGIFIPRGNSKGALAGSICSLLYMSWIVVGSQWAMSDGRIQMPVLPTSVEGCDFNVTIPEPPPRPEGADEGVFVLFRVSFVYYTFMGILVVVGVGTIVSLLTEAPGLDKMNPAFFSPIVRRYVKKHKKAADEMAEAKLMHMY</sequence>
<keyword evidence="6 14" id="KW-1133">Transmembrane helix</keyword>
<feature type="transmembrane region" description="Helical" evidence="14">
    <location>
        <begin position="473"/>
        <end position="498"/>
    </location>
</feature>
<evidence type="ECO:0000313" key="15">
    <source>
        <dbReference type="EMBL" id="KAJ4433290.1"/>
    </source>
</evidence>
<evidence type="ECO:0000313" key="16">
    <source>
        <dbReference type="Proteomes" id="UP001148838"/>
    </source>
</evidence>
<keyword evidence="11" id="KW-0739">Sodium transport</keyword>
<keyword evidence="3" id="KW-0813">Transport</keyword>
<dbReference type="CDD" id="cd11492">
    <property type="entry name" value="SLC5sbd_NIS-SMVT"/>
    <property type="match status" value="1"/>
</dbReference>
<comment type="similarity">
    <text evidence="2 13">Belongs to the sodium:solute symporter (SSF) (TC 2.A.21) family.</text>
</comment>
<feature type="transmembrane region" description="Helical" evidence="14">
    <location>
        <begin position="448"/>
        <end position="467"/>
    </location>
</feature>
<feature type="transmembrane region" description="Helical" evidence="14">
    <location>
        <begin position="573"/>
        <end position="594"/>
    </location>
</feature>
<evidence type="ECO:0008006" key="17">
    <source>
        <dbReference type="Google" id="ProtNLM"/>
    </source>
</evidence>
<accession>A0ABQ8SIK6</accession>